<proteinExistence type="predicted"/>
<dbReference type="Gene3D" id="3.40.50.10140">
    <property type="entry name" value="Toll/interleukin-1 receptor homology (TIR) domain"/>
    <property type="match status" value="1"/>
</dbReference>
<feature type="region of interest" description="Disordered" evidence="1">
    <location>
        <begin position="200"/>
        <end position="232"/>
    </location>
</feature>
<evidence type="ECO:0000256" key="1">
    <source>
        <dbReference type="SAM" id="MobiDB-lite"/>
    </source>
</evidence>
<dbReference type="EMBL" id="JALJOR010000002">
    <property type="protein sequence ID" value="KAK9824193.1"/>
    <property type="molecule type" value="Genomic_DNA"/>
</dbReference>
<dbReference type="InterPro" id="IPR002182">
    <property type="entry name" value="NB-ARC"/>
</dbReference>
<accession>A0AAW1QRQ2</accession>
<gene>
    <name evidence="3" type="ORF">WJX72_008440</name>
</gene>
<dbReference type="AlphaFoldDB" id="A0AAW1QRQ2"/>
<organism evidence="3 4">
    <name type="scientific">[Myrmecia] bisecta</name>
    <dbReference type="NCBI Taxonomy" id="41462"/>
    <lineage>
        <taxon>Eukaryota</taxon>
        <taxon>Viridiplantae</taxon>
        <taxon>Chlorophyta</taxon>
        <taxon>core chlorophytes</taxon>
        <taxon>Trebouxiophyceae</taxon>
        <taxon>Trebouxiales</taxon>
        <taxon>Trebouxiaceae</taxon>
        <taxon>Myrmecia</taxon>
    </lineage>
</organism>
<feature type="domain" description="NB-ARC" evidence="2">
    <location>
        <begin position="133"/>
        <end position="201"/>
    </location>
</feature>
<dbReference type="PANTHER" id="PTHR11017">
    <property type="entry name" value="LEUCINE-RICH REPEAT-CONTAINING PROTEIN"/>
    <property type="match status" value="1"/>
</dbReference>
<evidence type="ECO:0000313" key="3">
    <source>
        <dbReference type="EMBL" id="KAK9824193.1"/>
    </source>
</evidence>
<dbReference type="Proteomes" id="UP001489004">
    <property type="component" value="Unassembled WGS sequence"/>
</dbReference>
<keyword evidence="4" id="KW-1185">Reference proteome</keyword>
<dbReference type="InterPro" id="IPR035897">
    <property type="entry name" value="Toll_tir_struct_dom_sf"/>
</dbReference>
<dbReference type="GO" id="GO:0006952">
    <property type="term" value="P:defense response"/>
    <property type="evidence" value="ECO:0007669"/>
    <property type="project" value="InterPro"/>
</dbReference>
<evidence type="ECO:0000259" key="2">
    <source>
        <dbReference type="Pfam" id="PF00931"/>
    </source>
</evidence>
<dbReference type="PANTHER" id="PTHR11017:SF385">
    <property type="entry name" value="DISEASE RESISTANCE PROTEIN (TIR-NBS-LRR CLASS)-RELATED"/>
    <property type="match status" value="1"/>
</dbReference>
<dbReference type="SUPFAM" id="SSF52200">
    <property type="entry name" value="Toll/Interleukin receptor TIR domain"/>
    <property type="match status" value="1"/>
</dbReference>
<dbReference type="Gene3D" id="3.40.50.300">
    <property type="entry name" value="P-loop containing nucleotide triphosphate hydrolases"/>
    <property type="match status" value="1"/>
</dbReference>
<comment type="caution">
    <text evidence="3">The sequence shown here is derived from an EMBL/GenBank/DDBJ whole genome shotgun (WGS) entry which is preliminary data.</text>
</comment>
<name>A0AAW1QRQ2_9CHLO</name>
<dbReference type="Pfam" id="PF00931">
    <property type="entry name" value="NB-ARC"/>
    <property type="match status" value="1"/>
</dbReference>
<dbReference type="InterPro" id="IPR044974">
    <property type="entry name" value="Disease_R_plants"/>
</dbReference>
<dbReference type="InterPro" id="IPR027417">
    <property type="entry name" value="P-loop_NTPase"/>
</dbReference>
<evidence type="ECO:0000313" key="4">
    <source>
        <dbReference type="Proteomes" id="UP001489004"/>
    </source>
</evidence>
<sequence length="232" mass="26074">MHPRSDVGTSSSRKYDVFVSHRGPDTKRNFVELLLDKLRGREVFVDKWGLEPGVFNWDTIKAALRWLEALECTAKIVGWRYDNENESLLDLVNDVFKDLESNLPPQPLDRHSRDKVGVAERVEAILGRPGMQKAASVRVLGLWGMGGIGKTTLAVALFDKLTSDFAPATCFVAEVRSHMEGDGPTKLQHQMLKELWDRTAERPPNILQGQNSLKDKLNKKRGHPGITEQSGF</sequence>
<reference evidence="3 4" key="1">
    <citation type="journal article" date="2024" name="Nat. Commun.">
        <title>Phylogenomics reveals the evolutionary origins of lichenization in chlorophyte algae.</title>
        <authorList>
            <person name="Puginier C."/>
            <person name="Libourel C."/>
            <person name="Otte J."/>
            <person name="Skaloud P."/>
            <person name="Haon M."/>
            <person name="Grisel S."/>
            <person name="Petersen M."/>
            <person name="Berrin J.G."/>
            <person name="Delaux P.M."/>
            <person name="Dal Grande F."/>
            <person name="Keller J."/>
        </authorList>
    </citation>
    <scope>NUCLEOTIDE SEQUENCE [LARGE SCALE GENOMIC DNA]</scope>
    <source>
        <strain evidence="3 4">SAG 2043</strain>
    </source>
</reference>
<protein>
    <recommendedName>
        <fullName evidence="2">NB-ARC domain-containing protein</fullName>
    </recommendedName>
</protein>
<dbReference type="SUPFAM" id="SSF52540">
    <property type="entry name" value="P-loop containing nucleoside triphosphate hydrolases"/>
    <property type="match status" value="1"/>
</dbReference>